<feature type="transmembrane region" description="Helical" evidence="5">
    <location>
        <begin position="294"/>
        <end position="318"/>
    </location>
</feature>
<gene>
    <name evidence="7" type="ORF">M409DRAFT_71496</name>
</gene>
<dbReference type="InterPro" id="IPR020846">
    <property type="entry name" value="MFS_dom"/>
</dbReference>
<feature type="transmembrane region" description="Helical" evidence="5">
    <location>
        <begin position="31"/>
        <end position="50"/>
    </location>
</feature>
<dbReference type="AlphaFoldDB" id="A0A6A6BV76"/>
<dbReference type="Gene3D" id="1.20.1250.20">
    <property type="entry name" value="MFS general substrate transporter like domains"/>
    <property type="match status" value="2"/>
</dbReference>
<dbReference type="InterPro" id="IPR011701">
    <property type="entry name" value="MFS"/>
</dbReference>
<feature type="transmembrane region" description="Helical" evidence="5">
    <location>
        <begin position="350"/>
        <end position="376"/>
    </location>
</feature>
<dbReference type="InterPro" id="IPR036259">
    <property type="entry name" value="MFS_trans_sf"/>
</dbReference>
<evidence type="ECO:0000313" key="8">
    <source>
        <dbReference type="Proteomes" id="UP000799537"/>
    </source>
</evidence>
<evidence type="ECO:0000313" key="7">
    <source>
        <dbReference type="EMBL" id="KAF2158704.1"/>
    </source>
</evidence>
<keyword evidence="4 5" id="KW-0472">Membrane</keyword>
<name>A0A6A6BV76_ZASCE</name>
<dbReference type="GeneID" id="54572467"/>
<dbReference type="SUPFAM" id="SSF103473">
    <property type="entry name" value="MFS general substrate transporter"/>
    <property type="match status" value="1"/>
</dbReference>
<keyword evidence="3 5" id="KW-1133">Transmembrane helix</keyword>
<protein>
    <recommendedName>
        <fullName evidence="6">Major facilitator superfamily (MFS) profile domain-containing protein</fullName>
    </recommendedName>
</protein>
<evidence type="ECO:0000256" key="3">
    <source>
        <dbReference type="ARBA" id="ARBA00022989"/>
    </source>
</evidence>
<accession>A0A6A6BV76</accession>
<feature type="transmembrane region" description="Helical" evidence="5">
    <location>
        <begin position="89"/>
        <end position="114"/>
    </location>
</feature>
<dbReference type="Proteomes" id="UP000799537">
    <property type="component" value="Unassembled WGS sequence"/>
</dbReference>
<proteinExistence type="predicted"/>
<dbReference type="GO" id="GO:0022857">
    <property type="term" value="F:transmembrane transporter activity"/>
    <property type="evidence" value="ECO:0007669"/>
    <property type="project" value="InterPro"/>
</dbReference>
<evidence type="ECO:0000256" key="2">
    <source>
        <dbReference type="ARBA" id="ARBA00022692"/>
    </source>
</evidence>
<feature type="transmembrane region" description="Helical" evidence="5">
    <location>
        <begin position="62"/>
        <end position="83"/>
    </location>
</feature>
<keyword evidence="8" id="KW-1185">Reference proteome</keyword>
<dbReference type="PROSITE" id="PS50850">
    <property type="entry name" value="MFS"/>
    <property type="match status" value="1"/>
</dbReference>
<dbReference type="PANTHER" id="PTHR42718:SF1">
    <property type="entry name" value="LOW AFFINITY AMMONIUM TRANSPORTER"/>
    <property type="match status" value="1"/>
</dbReference>
<feature type="transmembrane region" description="Helical" evidence="5">
    <location>
        <begin position="126"/>
        <end position="148"/>
    </location>
</feature>
<feature type="transmembrane region" description="Helical" evidence="5">
    <location>
        <begin position="262"/>
        <end position="282"/>
    </location>
</feature>
<feature type="domain" description="Major facilitator superfamily (MFS) profile" evidence="6">
    <location>
        <begin position="1"/>
        <end position="453"/>
    </location>
</feature>
<dbReference type="Pfam" id="PF07690">
    <property type="entry name" value="MFS_1"/>
    <property type="match status" value="1"/>
</dbReference>
<feature type="transmembrane region" description="Helical" evidence="5">
    <location>
        <begin position="223"/>
        <end position="241"/>
    </location>
</feature>
<evidence type="ECO:0000256" key="4">
    <source>
        <dbReference type="ARBA" id="ARBA00023136"/>
    </source>
</evidence>
<evidence type="ECO:0000256" key="5">
    <source>
        <dbReference type="SAM" id="Phobius"/>
    </source>
</evidence>
<dbReference type="OrthoDB" id="2428527at2759"/>
<keyword evidence="2 5" id="KW-0812">Transmembrane</keyword>
<feature type="transmembrane region" description="Helical" evidence="5">
    <location>
        <begin position="430"/>
        <end position="451"/>
    </location>
</feature>
<feature type="transmembrane region" description="Helical" evidence="5">
    <location>
        <begin position="325"/>
        <end position="344"/>
    </location>
</feature>
<evidence type="ECO:0000259" key="6">
    <source>
        <dbReference type="PROSITE" id="PS50850"/>
    </source>
</evidence>
<dbReference type="CDD" id="cd17476">
    <property type="entry name" value="MFS_Amf1_MDR_like"/>
    <property type="match status" value="1"/>
</dbReference>
<comment type="subcellular location">
    <subcellularLocation>
        <location evidence="1">Membrane</location>
        <topology evidence="1">Multi-pass membrane protein</topology>
    </subcellularLocation>
</comment>
<dbReference type="RefSeq" id="XP_033659593.1">
    <property type="nucleotide sequence ID" value="XM_033819195.1"/>
</dbReference>
<evidence type="ECO:0000256" key="1">
    <source>
        <dbReference type="ARBA" id="ARBA00004141"/>
    </source>
</evidence>
<feature type="transmembrane region" description="Helical" evidence="5">
    <location>
        <begin position="388"/>
        <end position="410"/>
    </location>
</feature>
<dbReference type="PANTHER" id="PTHR42718">
    <property type="entry name" value="MAJOR FACILITATOR SUPERFAMILY MULTIDRUG TRANSPORTER MFSC"/>
    <property type="match status" value="1"/>
</dbReference>
<feature type="transmembrane region" description="Helical" evidence="5">
    <location>
        <begin position="154"/>
        <end position="172"/>
    </location>
</feature>
<dbReference type="GO" id="GO:0016020">
    <property type="term" value="C:membrane"/>
    <property type="evidence" value="ECO:0007669"/>
    <property type="project" value="UniProtKB-SubCell"/>
</dbReference>
<organism evidence="7 8">
    <name type="scientific">Zasmidium cellare ATCC 36951</name>
    <dbReference type="NCBI Taxonomy" id="1080233"/>
    <lineage>
        <taxon>Eukaryota</taxon>
        <taxon>Fungi</taxon>
        <taxon>Dikarya</taxon>
        <taxon>Ascomycota</taxon>
        <taxon>Pezizomycotina</taxon>
        <taxon>Dothideomycetes</taxon>
        <taxon>Dothideomycetidae</taxon>
        <taxon>Mycosphaerellales</taxon>
        <taxon>Mycosphaerellaceae</taxon>
        <taxon>Zasmidium</taxon>
    </lineage>
</organism>
<sequence>MAHFTTQVGLGQLLAIVQIIGADFDITSPGILSWLSAGYSLTVGTFILISGRMGDIFGYKNMLVIGYAWYAVFTLVAGCSVYSNYVLFIFARVLQGIGPSICLPNALALLGILFEPGMGKNMAFAAFGACAPTGSIMGSIFAGVFALAWWPWTFWSFAMVLVAHAVVTALTIPDTQVRTIQPRSLVDYMNHLDLYAATIGITAMILFNFAWNQAPVVGWDSPYVLVCLILAVLLFPAFLYLELRVSKFPLIPWSVFNRDNGFVLACIAMGWASFGIWVYYIWQIFLVSRGVSPILGAAYLTPMIISGIVAAGSTGLLLGIVRPAWLMVFSLSAFLASAVLTATLPPHQIYWAQIFVCTLVATFGMEMSFPAATVYLSNSIEREHQGVAASLVSTIVNYSISLGLGFAGTVEVNVRHGDSPKEILQGYRGALYIAVGFAGMGLATSVVFLAHTYWGSRRGSKVEASE</sequence>
<feature type="transmembrane region" description="Helical" evidence="5">
    <location>
        <begin position="192"/>
        <end position="211"/>
    </location>
</feature>
<reference evidence="7" key="1">
    <citation type="journal article" date="2020" name="Stud. Mycol.">
        <title>101 Dothideomycetes genomes: a test case for predicting lifestyles and emergence of pathogens.</title>
        <authorList>
            <person name="Haridas S."/>
            <person name="Albert R."/>
            <person name="Binder M."/>
            <person name="Bloem J."/>
            <person name="Labutti K."/>
            <person name="Salamov A."/>
            <person name="Andreopoulos B."/>
            <person name="Baker S."/>
            <person name="Barry K."/>
            <person name="Bills G."/>
            <person name="Bluhm B."/>
            <person name="Cannon C."/>
            <person name="Castanera R."/>
            <person name="Culley D."/>
            <person name="Daum C."/>
            <person name="Ezra D."/>
            <person name="Gonzalez J."/>
            <person name="Henrissat B."/>
            <person name="Kuo A."/>
            <person name="Liang C."/>
            <person name="Lipzen A."/>
            <person name="Lutzoni F."/>
            <person name="Magnuson J."/>
            <person name="Mondo S."/>
            <person name="Nolan M."/>
            <person name="Ohm R."/>
            <person name="Pangilinan J."/>
            <person name="Park H.-J."/>
            <person name="Ramirez L."/>
            <person name="Alfaro M."/>
            <person name="Sun H."/>
            <person name="Tritt A."/>
            <person name="Yoshinaga Y."/>
            <person name="Zwiers L.-H."/>
            <person name="Turgeon B."/>
            <person name="Goodwin S."/>
            <person name="Spatafora J."/>
            <person name="Crous P."/>
            <person name="Grigoriev I."/>
        </authorList>
    </citation>
    <scope>NUCLEOTIDE SEQUENCE</scope>
    <source>
        <strain evidence="7">ATCC 36951</strain>
    </source>
</reference>
<dbReference type="EMBL" id="ML993651">
    <property type="protein sequence ID" value="KAF2158704.1"/>
    <property type="molecule type" value="Genomic_DNA"/>
</dbReference>